<organism evidence="4 5">
    <name type="scientific">Microbacterium profundi</name>
    <dbReference type="NCBI Taxonomy" id="450380"/>
    <lineage>
        <taxon>Bacteria</taxon>
        <taxon>Bacillati</taxon>
        <taxon>Actinomycetota</taxon>
        <taxon>Actinomycetes</taxon>
        <taxon>Micrococcales</taxon>
        <taxon>Microbacteriaceae</taxon>
        <taxon>Microbacterium</taxon>
    </lineage>
</organism>
<dbReference type="Proteomes" id="UP001553715">
    <property type="component" value="Unassembled WGS sequence"/>
</dbReference>
<evidence type="ECO:0000256" key="3">
    <source>
        <dbReference type="ARBA" id="ARBA00023239"/>
    </source>
</evidence>
<keyword evidence="3" id="KW-0456">Lyase</keyword>
<evidence type="ECO:0000313" key="4">
    <source>
        <dbReference type="EMBL" id="MEW1976340.1"/>
    </source>
</evidence>
<evidence type="ECO:0000256" key="1">
    <source>
        <dbReference type="ARBA" id="ARBA00005254"/>
    </source>
</evidence>
<dbReference type="InterPro" id="IPR001753">
    <property type="entry name" value="Enoyl-CoA_hydra/iso"/>
</dbReference>
<proteinExistence type="inferred from homology"/>
<gene>
    <name evidence="4" type="ORF">AB0301_14870</name>
</gene>
<dbReference type="Gene3D" id="3.90.226.10">
    <property type="entry name" value="2-enoyl-CoA Hydratase, Chain A, domain 1"/>
    <property type="match status" value="1"/>
</dbReference>
<reference evidence="4 5" key="1">
    <citation type="submission" date="2024-06" db="EMBL/GenBank/DDBJ databases">
        <title>The Natural Products Discovery Center: Release of the First 8490 Sequenced Strains for Exploring Actinobacteria Biosynthetic Diversity.</title>
        <authorList>
            <person name="Kalkreuter E."/>
            <person name="Kautsar S.A."/>
            <person name="Yang D."/>
            <person name="Bader C.D."/>
            <person name="Teijaro C.N."/>
            <person name="Fluegel L."/>
            <person name="Davis C.M."/>
            <person name="Simpson J.R."/>
            <person name="Lauterbach L."/>
            <person name="Steele A.D."/>
            <person name="Gui C."/>
            <person name="Meng S."/>
            <person name="Li G."/>
            <person name="Viehrig K."/>
            <person name="Ye F."/>
            <person name="Su P."/>
            <person name="Kiefer A.F."/>
            <person name="Nichols A."/>
            <person name="Cepeda A.J."/>
            <person name="Yan W."/>
            <person name="Fan B."/>
            <person name="Jiang Y."/>
            <person name="Adhikari A."/>
            <person name="Zheng C.-J."/>
            <person name="Schuster L."/>
            <person name="Cowan T.M."/>
            <person name="Smanski M.J."/>
            <person name="Chevrette M.G."/>
            <person name="De Carvalho L.P.S."/>
            <person name="Shen B."/>
        </authorList>
    </citation>
    <scope>NUCLEOTIDE SEQUENCE [LARGE SCALE GENOMIC DNA]</scope>
    <source>
        <strain evidence="4 5">NPDC077434</strain>
    </source>
</reference>
<evidence type="ECO:0000313" key="5">
    <source>
        <dbReference type="Proteomes" id="UP001553715"/>
    </source>
</evidence>
<dbReference type="PANTHER" id="PTHR11941:SF169">
    <property type="entry name" value="(7AS)-7A-METHYL-1,5-DIOXO-2,3,5,6,7,7A-HEXAHYDRO-1H-INDENE-CARBOXYL-COA HYDROLASE"/>
    <property type="match status" value="1"/>
</dbReference>
<dbReference type="Pfam" id="PF00378">
    <property type="entry name" value="ECH_1"/>
    <property type="match status" value="1"/>
</dbReference>
<accession>A0ABV3LLT9</accession>
<sequence>MNNIDDVVRVQFGVDGVAEVVLTRPTKLNVVNLRMRDALIEAFAAVRDFPDLGALVLRAEGAHFSAGADISEFGNAESVFEARRIRWDRDPWYLLWSLPIPKVVALHGYALGSGLEMALLCDLRIAAYGTKVGLPETKLGMLPAAGGTRSITAWVPPSKAIPFIMAGEAIDAAAARDLGLIDEVLPEGVDVDDAAMAYARRLAALPRAAVRAALSASKAAHELPLREGLVAERRLAYLTGQFNYD</sequence>
<dbReference type="InterPro" id="IPR029045">
    <property type="entry name" value="ClpP/crotonase-like_dom_sf"/>
</dbReference>
<protein>
    <submittedName>
        <fullName evidence="4">Enoyl-CoA hydratase/isomerase family protein</fullName>
    </submittedName>
</protein>
<dbReference type="EMBL" id="JBFBMH010000028">
    <property type="protein sequence ID" value="MEW1976340.1"/>
    <property type="molecule type" value="Genomic_DNA"/>
</dbReference>
<name>A0ABV3LLT9_9MICO</name>
<dbReference type="SUPFAM" id="SSF52096">
    <property type="entry name" value="ClpP/crotonase"/>
    <property type="match status" value="1"/>
</dbReference>
<keyword evidence="5" id="KW-1185">Reference proteome</keyword>
<comment type="caution">
    <text evidence="4">The sequence shown here is derived from an EMBL/GenBank/DDBJ whole genome shotgun (WGS) entry which is preliminary data.</text>
</comment>
<comment type="similarity">
    <text evidence="1">Belongs to the enoyl-CoA hydratase/isomerase family.</text>
</comment>
<dbReference type="PANTHER" id="PTHR11941">
    <property type="entry name" value="ENOYL-COA HYDRATASE-RELATED"/>
    <property type="match status" value="1"/>
</dbReference>
<evidence type="ECO:0000256" key="2">
    <source>
        <dbReference type="ARBA" id="ARBA00023098"/>
    </source>
</evidence>
<dbReference type="RefSeq" id="WP_052166779.1">
    <property type="nucleotide sequence ID" value="NZ_JBFBMH010000028.1"/>
</dbReference>
<dbReference type="CDD" id="cd06558">
    <property type="entry name" value="crotonase-like"/>
    <property type="match status" value="1"/>
</dbReference>
<keyword evidence="2" id="KW-0443">Lipid metabolism</keyword>